<evidence type="ECO:0000256" key="3">
    <source>
        <dbReference type="ARBA" id="ARBA00023125"/>
    </source>
</evidence>
<comment type="subcellular location">
    <subcellularLocation>
        <location evidence="1">Nucleus</location>
    </subcellularLocation>
</comment>
<keyword evidence="3" id="KW-0238">DNA-binding</keyword>
<name>A0AAD5S2U9_9FUNG</name>
<feature type="region of interest" description="Disordered" evidence="5">
    <location>
        <begin position="90"/>
        <end position="169"/>
    </location>
</feature>
<dbReference type="InterPro" id="IPR036864">
    <property type="entry name" value="Zn2-C6_fun-type_DNA-bd_sf"/>
</dbReference>
<dbReference type="PANTHER" id="PTHR46910">
    <property type="entry name" value="TRANSCRIPTION FACTOR PDR1"/>
    <property type="match status" value="1"/>
</dbReference>
<organism evidence="7 8">
    <name type="scientific">Rhizophlyctis rosea</name>
    <dbReference type="NCBI Taxonomy" id="64517"/>
    <lineage>
        <taxon>Eukaryota</taxon>
        <taxon>Fungi</taxon>
        <taxon>Fungi incertae sedis</taxon>
        <taxon>Chytridiomycota</taxon>
        <taxon>Chytridiomycota incertae sedis</taxon>
        <taxon>Chytridiomycetes</taxon>
        <taxon>Rhizophlyctidales</taxon>
        <taxon>Rhizophlyctidaceae</taxon>
        <taxon>Rhizophlyctis</taxon>
    </lineage>
</organism>
<dbReference type="PROSITE" id="PS50048">
    <property type="entry name" value="ZN2_CY6_FUNGAL_2"/>
    <property type="match status" value="1"/>
</dbReference>
<dbReference type="Gene3D" id="4.10.240.10">
    <property type="entry name" value="Zn(2)-C6 fungal-type DNA-binding domain"/>
    <property type="match status" value="1"/>
</dbReference>
<dbReference type="PANTHER" id="PTHR46910:SF3">
    <property type="entry name" value="HALOTOLERANCE PROTEIN 9-RELATED"/>
    <property type="match status" value="1"/>
</dbReference>
<dbReference type="AlphaFoldDB" id="A0AAD5S2U9"/>
<dbReference type="CDD" id="cd00067">
    <property type="entry name" value="GAL4"/>
    <property type="match status" value="1"/>
</dbReference>
<dbReference type="GO" id="GO:0003677">
    <property type="term" value="F:DNA binding"/>
    <property type="evidence" value="ECO:0007669"/>
    <property type="project" value="UniProtKB-KW"/>
</dbReference>
<sequence>MPNSDSGASYGAPSPATQKGLSNPERDGGMENGGGTPSGEPTGRGRKRQTKACDRCRAKKRRCDGEAGNGHEPPQACTICARANLICTWEAESKKRGPKRRDNSQPPSDRPGRLSRGGSGSGGRGGSRSGDSGADSEEGERYGHNGSSSSSVRIHHKRKAGDVEPWREG</sequence>
<feature type="non-terminal residue" evidence="7">
    <location>
        <position position="169"/>
    </location>
</feature>
<dbReference type="SUPFAM" id="SSF57701">
    <property type="entry name" value="Zn2/Cys6 DNA-binding domain"/>
    <property type="match status" value="1"/>
</dbReference>
<evidence type="ECO:0000256" key="4">
    <source>
        <dbReference type="ARBA" id="ARBA00023242"/>
    </source>
</evidence>
<protein>
    <recommendedName>
        <fullName evidence="6">Zn(2)-C6 fungal-type domain-containing protein</fullName>
    </recommendedName>
</protein>
<dbReference type="GO" id="GO:0008270">
    <property type="term" value="F:zinc ion binding"/>
    <property type="evidence" value="ECO:0007669"/>
    <property type="project" value="InterPro"/>
</dbReference>
<dbReference type="SMART" id="SM00066">
    <property type="entry name" value="GAL4"/>
    <property type="match status" value="1"/>
</dbReference>
<feature type="domain" description="Zn(2)-C6 fungal-type" evidence="6">
    <location>
        <begin position="52"/>
        <end position="89"/>
    </location>
</feature>
<dbReference type="Proteomes" id="UP001212841">
    <property type="component" value="Unassembled WGS sequence"/>
</dbReference>
<proteinExistence type="predicted"/>
<dbReference type="GO" id="GO:0005634">
    <property type="term" value="C:nucleus"/>
    <property type="evidence" value="ECO:0007669"/>
    <property type="project" value="UniProtKB-SubCell"/>
</dbReference>
<feature type="compositionally biased region" description="Gly residues" evidence="5">
    <location>
        <begin position="115"/>
        <end position="128"/>
    </location>
</feature>
<reference evidence="7" key="1">
    <citation type="submission" date="2020-05" db="EMBL/GenBank/DDBJ databases">
        <title>Phylogenomic resolution of chytrid fungi.</title>
        <authorList>
            <person name="Stajich J.E."/>
            <person name="Amses K."/>
            <person name="Simmons R."/>
            <person name="Seto K."/>
            <person name="Myers J."/>
            <person name="Bonds A."/>
            <person name="Quandt C.A."/>
            <person name="Barry K."/>
            <person name="Liu P."/>
            <person name="Grigoriev I."/>
            <person name="Longcore J.E."/>
            <person name="James T.Y."/>
        </authorList>
    </citation>
    <scope>NUCLEOTIDE SEQUENCE</scope>
    <source>
        <strain evidence="7">JEL0318</strain>
    </source>
</reference>
<evidence type="ECO:0000256" key="2">
    <source>
        <dbReference type="ARBA" id="ARBA00022723"/>
    </source>
</evidence>
<feature type="compositionally biased region" description="Basic and acidic residues" evidence="5">
    <location>
        <begin position="91"/>
        <end position="103"/>
    </location>
</feature>
<feature type="region of interest" description="Disordered" evidence="5">
    <location>
        <begin position="1"/>
        <end position="77"/>
    </location>
</feature>
<evidence type="ECO:0000313" key="7">
    <source>
        <dbReference type="EMBL" id="KAJ3038742.1"/>
    </source>
</evidence>
<comment type="caution">
    <text evidence="7">The sequence shown here is derived from an EMBL/GenBank/DDBJ whole genome shotgun (WGS) entry which is preliminary data.</text>
</comment>
<feature type="compositionally biased region" description="Basic and acidic residues" evidence="5">
    <location>
        <begin position="160"/>
        <end position="169"/>
    </location>
</feature>
<evidence type="ECO:0000256" key="5">
    <source>
        <dbReference type="SAM" id="MobiDB-lite"/>
    </source>
</evidence>
<dbReference type="InterPro" id="IPR001138">
    <property type="entry name" value="Zn2Cys6_DnaBD"/>
</dbReference>
<keyword evidence="4" id="KW-0539">Nucleus</keyword>
<accession>A0AAD5S2U9</accession>
<evidence type="ECO:0000256" key="1">
    <source>
        <dbReference type="ARBA" id="ARBA00004123"/>
    </source>
</evidence>
<evidence type="ECO:0000259" key="6">
    <source>
        <dbReference type="PROSITE" id="PS50048"/>
    </source>
</evidence>
<keyword evidence="8" id="KW-1185">Reference proteome</keyword>
<dbReference type="GO" id="GO:0000981">
    <property type="term" value="F:DNA-binding transcription factor activity, RNA polymerase II-specific"/>
    <property type="evidence" value="ECO:0007669"/>
    <property type="project" value="InterPro"/>
</dbReference>
<keyword evidence="2" id="KW-0479">Metal-binding</keyword>
<dbReference type="EMBL" id="JADGJD010001702">
    <property type="protein sequence ID" value="KAJ3038742.1"/>
    <property type="molecule type" value="Genomic_DNA"/>
</dbReference>
<evidence type="ECO:0000313" key="8">
    <source>
        <dbReference type="Proteomes" id="UP001212841"/>
    </source>
</evidence>
<dbReference type="Pfam" id="PF00172">
    <property type="entry name" value="Zn_clus"/>
    <property type="match status" value="1"/>
</dbReference>
<dbReference type="InterPro" id="IPR050987">
    <property type="entry name" value="AtrR-like"/>
</dbReference>
<gene>
    <name evidence="7" type="ORF">HK097_003083</name>
</gene>